<dbReference type="InterPro" id="IPR036770">
    <property type="entry name" value="Ankyrin_rpt-contain_sf"/>
</dbReference>
<dbReference type="PANTHER" id="PTHR24148">
    <property type="entry name" value="ANKYRIN REPEAT DOMAIN-CONTAINING PROTEIN 39 HOMOLOG-RELATED"/>
    <property type="match status" value="1"/>
</dbReference>
<evidence type="ECO:0000256" key="1">
    <source>
        <dbReference type="PROSITE-ProRule" id="PRU00023"/>
    </source>
</evidence>
<dbReference type="EMBL" id="PXXK01000506">
    <property type="protein sequence ID" value="RFN43799.1"/>
    <property type="molecule type" value="Genomic_DNA"/>
</dbReference>
<name>A0A395M9R2_9HYPO</name>
<feature type="domain" description="Heterokaryon incompatibility" evidence="2">
    <location>
        <begin position="60"/>
        <end position="115"/>
    </location>
</feature>
<organism evidence="3 4">
    <name type="scientific">Fusarium flagelliforme</name>
    <dbReference type="NCBI Taxonomy" id="2675880"/>
    <lineage>
        <taxon>Eukaryota</taxon>
        <taxon>Fungi</taxon>
        <taxon>Dikarya</taxon>
        <taxon>Ascomycota</taxon>
        <taxon>Pezizomycotina</taxon>
        <taxon>Sordariomycetes</taxon>
        <taxon>Hypocreomycetidae</taxon>
        <taxon>Hypocreales</taxon>
        <taxon>Nectriaceae</taxon>
        <taxon>Fusarium</taxon>
        <taxon>Fusarium incarnatum-equiseti species complex</taxon>
    </lineage>
</organism>
<dbReference type="Proteomes" id="UP000265631">
    <property type="component" value="Unassembled WGS sequence"/>
</dbReference>
<dbReference type="SMART" id="SM00248">
    <property type="entry name" value="ANK"/>
    <property type="match status" value="1"/>
</dbReference>
<reference evidence="3 4" key="1">
    <citation type="journal article" date="2018" name="PLoS Pathog.">
        <title>Evolution of structural diversity of trichothecenes, a family of toxins produced by plant pathogenic and entomopathogenic fungi.</title>
        <authorList>
            <person name="Proctor R.H."/>
            <person name="McCormick S.P."/>
            <person name="Kim H.S."/>
            <person name="Cardoza R.E."/>
            <person name="Stanley A.M."/>
            <person name="Lindo L."/>
            <person name="Kelly A."/>
            <person name="Brown D.W."/>
            <person name="Lee T."/>
            <person name="Vaughan M.M."/>
            <person name="Alexander N.J."/>
            <person name="Busman M."/>
            <person name="Gutierrez S."/>
        </authorList>
    </citation>
    <scope>NUCLEOTIDE SEQUENCE [LARGE SCALE GENOMIC DNA]</scope>
    <source>
        <strain evidence="3 4">NRRL 13405</strain>
    </source>
</reference>
<protein>
    <recommendedName>
        <fullName evidence="2">Heterokaryon incompatibility domain-containing protein</fullName>
    </recommendedName>
</protein>
<accession>A0A395M9R2</accession>
<feature type="domain" description="Heterokaryon incompatibility" evidence="2">
    <location>
        <begin position="235"/>
        <end position="335"/>
    </location>
</feature>
<dbReference type="Gene3D" id="1.25.40.20">
    <property type="entry name" value="Ankyrin repeat-containing domain"/>
    <property type="match status" value="1"/>
</dbReference>
<evidence type="ECO:0000259" key="2">
    <source>
        <dbReference type="Pfam" id="PF06985"/>
    </source>
</evidence>
<dbReference type="Pfam" id="PF12796">
    <property type="entry name" value="Ank_2"/>
    <property type="match status" value="1"/>
</dbReference>
<dbReference type="PROSITE" id="PS50088">
    <property type="entry name" value="ANK_REPEAT"/>
    <property type="match status" value="1"/>
</dbReference>
<keyword evidence="1" id="KW-0040">ANK repeat</keyword>
<evidence type="ECO:0000313" key="4">
    <source>
        <dbReference type="Proteomes" id="UP000265631"/>
    </source>
</evidence>
<dbReference type="PANTHER" id="PTHR24148:SF64">
    <property type="entry name" value="HETEROKARYON INCOMPATIBILITY DOMAIN-CONTAINING PROTEIN"/>
    <property type="match status" value="1"/>
</dbReference>
<dbReference type="SUPFAM" id="SSF48403">
    <property type="entry name" value="Ankyrin repeat"/>
    <property type="match status" value="1"/>
</dbReference>
<proteinExistence type="predicted"/>
<keyword evidence="4" id="KW-1185">Reference proteome</keyword>
<dbReference type="InterPro" id="IPR010730">
    <property type="entry name" value="HET"/>
</dbReference>
<comment type="caution">
    <text evidence="3">The sequence shown here is derived from an EMBL/GenBank/DDBJ whole genome shotgun (WGS) entry which is preliminary data.</text>
</comment>
<sequence length="783" mass="89276">MMGNPLEYKTFEYDALPSPTSIRLLYPVTRPKSHKTPSINNIPLLEFLLKPTERHDLPSYDALSYTWGNPNFVPSGSSDEYSTQHKHVIVVNGRLFYITRNLYEALCQLRQPKEKFADVDRRSEPFNKTGLIKAAEKGSLKRFIEYLEQGADHTCQDNFGETALHYAAENGFPEIVRALLSKGADMNTLDRSGRNPLSCCLQRERHQWQETAEILQNWNSRNSSPAEDTPDTEVPLWIDAICINQDDISERNSQVAIMSHIYGSARCVVAWLGEADDETESFYNSFSYLLQPAMLSPQEHQRFASGRGCTTPWDMDGMRQLLTRSWFSRTWVIQEVSLAKDIILICGTFRFPWDEVFTLLFEILGEAKAYEYLSQGKPRLKFERASPGTEILSLFDIRIRTRPDCIEGIRARRRFLKQPALQTKYKQQLSLAALIILTWNFYVSDPRDKIFALLSLSKPLEGISADYSKSIPEVFTGAGRVLLQAGGDNSVHTWDGSAMDNLEPLESLSFVQPHMSTALPSWVPTFSQRLDRPRIYHKRYKASGHRQLAVYESLPCILKLDALIVDTVVEIEKSPPPNWQDPLVNDHTMEAWWGIISRLPSIYPTGDTRIEAFWRTLVSHLGPRNMTPTSEAFFKGLLRQCLVEHRRSSSSDRHSKLCQVIEDLRVTDTSNLLPTASEVLSSEKGLYDRTSGKSLGIRYLLRFKEFLRERCLARTEGGYLGLLSKEARVEDRIVILAGGRTPFVLRPNDTGQFTFVGEAFVHGMMFGELVREEDCNFQPLGIQ</sequence>
<dbReference type="PROSITE" id="PS50297">
    <property type="entry name" value="ANK_REP_REGION"/>
    <property type="match status" value="1"/>
</dbReference>
<dbReference type="AlphaFoldDB" id="A0A395M9R2"/>
<gene>
    <name evidence="3" type="ORF">FIE12Z_11965</name>
</gene>
<dbReference type="InterPro" id="IPR052895">
    <property type="entry name" value="HetReg/Transcr_Mod"/>
</dbReference>
<dbReference type="Pfam" id="PF06985">
    <property type="entry name" value="HET"/>
    <property type="match status" value="2"/>
</dbReference>
<dbReference type="InterPro" id="IPR002110">
    <property type="entry name" value="Ankyrin_rpt"/>
</dbReference>
<evidence type="ECO:0000313" key="3">
    <source>
        <dbReference type="EMBL" id="RFN43799.1"/>
    </source>
</evidence>
<dbReference type="Pfam" id="PF26639">
    <property type="entry name" value="Het-6_barrel"/>
    <property type="match status" value="1"/>
</dbReference>
<feature type="repeat" description="ANK" evidence="1">
    <location>
        <begin position="159"/>
        <end position="191"/>
    </location>
</feature>